<sequence length="248" mass="26675">MRPNLLTDFLACARPTWRAGLPTLAALLLCACAATQDQPQRQTTPLGNPPAAPLPKPAASEATELPPPLDTHAVVVSPVNVGTAPATDIPQRQTNITLLAYADRLRSLSTPDLMQEIARLGDPADASRPPAADLQLAMALGQTRVPADLARAQTLLQRVLSNPQEEMRQLQPLARLLSARYAEQKRVEDLLEKQNQQLRDSQRRIDQLNDRLEAMRAIERSLTSRTPGAAHNGGGTGGAANGLRVPAP</sequence>
<organism evidence="3 4">
    <name type="scientific">Rhodoferax koreensis</name>
    <dbReference type="NCBI Taxonomy" id="1842727"/>
    <lineage>
        <taxon>Bacteria</taxon>
        <taxon>Pseudomonadati</taxon>
        <taxon>Pseudomonadota</taxon>
        <taxon>Betaproteobacteria</taxon>
        <taxon>Burkholderiales</taxon>
        <taxon>Comamonadaceae</taxon>
        <taxon>Rhodoferax</taxon>
    </lineage>
</organism>
<dbReference type="PROSITE" id="PS51257">
    <property type="entry name" value="PROKAR_LIPOPROTEIN"/>
    <property type="match status" value="1"/>
</dbReference>
<dbReference type="EMBL" id="CP019236">
    <property type="protein sequence ID" value="APW40900.1"/>
    <property type="molecule type" value="Genomic_DNA"/>
</dbReference>
<evidence type="ECO:0000256" key="1">
    <source>
        <dbReference type="SAM" id="MobiDB-lite"/>
    </source>
</evidence>
<evidence type="ECO:0000313" key="3">
    <source>
        <dbReference type="EMBL" id="APW40900.1"/>
    </source>
</evidence>
<name>A0A1P8K4G4_9BURK</name>
<dbReference type="AlphaFoldDB" id="A0A1P8K4G4"/>
<proteinExistence type="predicted"/>
<evidence type="ECO:0000313" key="4">
    <source>
        <dbReference type="Proteomes" id="UP000186609"/>
    </source>
</evidence>
<keyword evidence="4" id="KW-1185">Reference proteome</keyword>
<feature type="chain" id="PRO_5012388111" description="Permease" evidence="2">
    <location>
        <begin position="34"/>
        <end position="248"/>
    </location>
</feature>
<feature type="region of interest" description="Disordered" evidence="1">
    <location>
        <begin position="39"/>
        <end position="68"/>
    </location>
</feature>
<feature type="compositionally biased region" description="Pro residues" evidence="1">
    <location>
        <begin position="47"/>
        <end position="56"/>
    </location>
</feature>
<dbReference type="STRING" id="1842727.RD110_22910"/>
<feature type="signal peptide" evidence="2">
    <location>
        <begin position="1"/>
        <end position="33"/>
    </location>
</feature>
<reference evidence="3 4" key="1">
    <citation type="submission" date="2017-01" db="EMBL/GenBank/DDBJ databases">
        <authorList>
            <person name="Mah S.A."/>
            <person name="Swanson W.J."/>
            <person name="Moy G.W."/>
            <person name="Vacquier V.D."/>
        </authorList>
    </citation>
    <scope>NUCLEOTIDE SEQUENCE [LARGE SCALE GENOMIC DNA]</scope>
    <source>
        <strain evidence="3 4">DCY110</strain>
    </source>
</reference>
<gene>
    <name evidence="3" type="ORF">RD110_22910</name>
</gene>
<feature type="region of interest" description="Disordered" evidence="1">
    <location>
        <begin position="221"/>
        <end position="248"/>
    </location>
</feature>
<protein>
    <recommendedName>
        <fullName evidence="5">Permease</fullName>
    </recommendedName>
</protein>
<accession>A0A1P8K4G4</accession>
<dbReference type="Proteomes" id="UP000186609">
    <property type="component" value="Chromosome"/>
</dbReference>
<feature type="compositionally biased region" description="Gly residues" evidence="1">
    <location>
        <begin position="231"/>
        <end position="240"/>
    </location>
</feature>
<evidence type="ECO:0008006" key="5">
    <source>
        <dbReference type="Google" id="ProtNLM"/>
    </source>
</evidence>
<keyword evidence="2" id="KW-0732">Signal</keyword>
<dbReference type="KEGG" id="rhy:RD110_22910"/>
<evidence type="ECO:0000256" key="2">
    <source>
        <dbReference type="SAM" id="SignalP"/>
    </source>
</evidence>